<organism evidence="1 2">
    <name type="scientific">Nitratireductor indicus C115</name>
    <dbReference type="NCBI Taxonomy" id="1231190"/>
    <lineage>
        <taxon>Bacteria</taxon>
        <taxon>Pseudomonadati</taxon>
        <taxon>Pseudomonadota</taxon>
        <taxon>Alphaproteobacteria</taxon>
        <taxon>Hyphomicrobiales</taxon>
        <taxon>Phyllobacteriaceae</taxon>
        <taxon>Nitratireductor</taxon>
    </lineage>
</organism>
<sequence length="71" mass="8272">MEQVKREECMSAQAALMRRMARNNRWSSDRLYRAVLFDSAVKPPPRDEFHTGFGVPLRGEEMIGFQLDGER</sequence>
<keyword evidence="2" id="KW-1185">Reference proteome</keyword>
<evidence type="ECO:0000313" key="2">
    <source>
        <dbReference type="Proteomes" id="UP000007374"/>
    </source>
</evidence>
<dbReference type="STRING" id="721133.SAMN05216176_108199"/>
<dbReference type="AlphaFoldDB" id="K2P1J6"/>
<reference evidence="1 2" key="1">
    <citation type="journal article" date="2012" name="J. Bacteriol.">
        <title>Genome Sequence of Nitratireductor indicus Type Strain C115.</title>
        <authorList>
            <person name="Lai Q."/>
            <person name="Li G."/>
            <person name="Yu Z."/>
            <person name="Shao Z."/>
        </authorList>
    </citation>
    <scope>NUCLEOTIDE SEQUENCE [LARGE SCALE GENOMIC DNA]</scope>
    <source>
        <strain evidence="1 2">C115</strain>
    </source>
</reference>
<protein>
    <submittedName>
        <fullName evidence="1">Uncharacterized protein</fullName>
    </submittedName>
</protein>
<gene>
    <name evidence="1" type="ORF">NA8A_17123</name>
</gene>
<dbReference type="EMBL" id="AMSI01000012">
    <property type="protein sequence ID" value="EKF41236.1"/>
    <property type="molecule type" value="Genomic_DNA"/>
</dbReference>
<accession>K2P1J6</accession>
<name>K2P1J6_9HYPH</name>
<dbReference type="PATRIC" id="fig|1231190.3.peg.3541"/>
<comment type="caution">
    <text evidence="1">The sequence shown here is derived from an EMBL/GenBank/DDBJ whole genome shotgun (WGS) entry which is preliminary data.</text>
</comment>
<dbReference type="Proteomes" id="UP000007374">
    <property type="component" value="Unassembled WGS sequence"/>
</dbReference>
<proteinExistence type="predicted"/>
<evidence type="ECO:0000313" key="1">
    <source>
        <dbReference type="EMBL" id="EKF41236.1"/>
    </source>
</evidence>